<dbReference type="PANTHER" id="PTHR45527:SF1">
    <property type="entry name" value="FATTY ACID SYNTHASE"/>
    <property type="match status" value="1"/>
</dbReference>
<evidence type="ECO:0000259" key="3">
    <source>
        <dbReference type="Pfam" id="PF13193"/>
    </source>
</evidence>
<dbReference type="InterPro" id="IPR025110">
    <property type="entry name" value="AMP-bd_C"/>
</dbReference>
<feature type="region of interest" description="Disordered" evidence="1">
    <location>
        <begin position="366"/>
        <end position="389"/>
    </location>
</feature>
<feature type="domain" description="AMP-dependent synthetase/ligase" evidence="2">
    <location>
        <begin position="12"/>
        <end position="365"/>
    </location>
</feature>
<evidence type="ECO:0000313" key="5">
    <source>
        <dbReference type="Proteomes" id="UP001550378"/>
    </source>
</evidence>
<dbReference type="InterPro" id="IPR000873">
    <property type="entry name" value="AMP-dep_synth/lig_dom"/>
</dbReference>
<dbReference type="InterPro" id="IPR010071">
    <property type="entry name" value="AA_adenyl_dom"/>
</dbReference>
<keyword evidence="5" id="KW-1185">Reference proteome</keyword>
<dbReference type="EMBL" id="JBEXZR010000014">
    <property type="protein sequence ID" value="MEU0709137.1"/>
    <property type="molecule type" value="Genomic_DNA"/>
</dbReference>
<feature type="domain" description="AMP-binding enzyme C-terminal" evidence="3">
    <location>
        <begin position="431"/>
        <end position="502"/>
    </location>
</feature>
<dbReference type="InterPro" id="IPR045851">
    <property type="entry name" value="AMP-bd_C_sf"/>
</dbReference>
<dbReference type="Pfam" id="PF00501">
    <property type="entry name" value="AMP-binding"/>
    <property type="match status" value="1"/>
</dbReference>
<feature type="compositionally biased region" description="Low complexity" evidence="1">
    <location>
        <begin position="540"/>
        <end position="553"/>
    </location>
</feature>
<evidence type="ECO:0000259" key="2">
    <source>
        <dbReference type="Pfam" id="PF00501"/>
    </source>
</evidence>
<dbReference type="RefSeq" id="WP_359658204.1">
    <property type="nucleotide sequence ID" value="NZ_JBEXZP010000291.1"/>
</dbReference>
<dbReference type="PANTHER" id="PTHR45527">
    <property type="entry name" value="NONRIBOSOMAL PEPTIDE SYNTHETASE"/>
    <property type="match status" value="1"/>
</dbReference>
<feature type="compositionally biased region" description="Low complexity" evidence="1">
    <location>
        <begin position="519"/>
        <end position="534"/>
    </location>
</feature>
<name>A0ABV2W6I9_9ACTN</name>
<dbReference type="Proteomes" id="UP001550378">
    <property type="component" value="Unassembled WGS sequence"/>
</dbReference>
<feature type="region of interest" description="Disordered" evidence="1">
    <location>
        <begin position="519"/>
        <end position="565"/>
    </location>
</feature>
<sequence length="565" mass="59454">MPAQPLTLWDRFARTARRHPDRPALTVGPTTLSYGELRARAEALAARLRTARPGSGGRTPRRVALLAVRTPVTYAAYLAVQRLGAAVVPLNPAAPPGRNETVVRHAGAEVVLADAEADARPAGGAAPVVPVALTDAAGTPDIGDLPGPGPKDTAYILFTSGSTGRPKGVVIRHANTDAYLDHAVARTGAGPDSRLSQTFDLTFDPSVFDMFVAWSTGAALVVPTRDELLDPAGFVARHALTHWFSVPSVVSLAARLRRLPPGAMPTLRYAAFAGEPLTLRQARSWAAAAPGARLENLYGPTELTVTCTGYRLPADPADWPRTGNGTLPIGTPHPGAEALVVDERMCPAEEGELLVRGAQRFPGYLDPADDPGRFAAGEPGGGLRPYEEGPLTDAHWYRTGDRVARTGDGLLHLGRLDSQVKLSGYRVELGEVEEALRSRPGVVDAVVVARTDRAAPVLEAVYTGEAPDPAPLLDALHERLPAYMVPRTLLRLTELPLNLNGKTDRNAVLAALDTARPAASTAPAASRPAASRPAAPAPAAPADRTMPADPTTPGARRAPLPEGTR</sequence>
<dbReference type="PROSITE" id="PS00455">
    <property type="entry name" value="AMP_BINDING"/>
    <property type="match status" value="1"/>
</dbReference>
<dbReference type="Gene3D" id="3.40.50.12780">
    <property type="entry name" value="N-terminal domain of ligase-like"/>
    <property type="match status" value="1"/>
</dbReference>
<dbReference type="InterPro" id="IPR020845">
    <property type="entry name" value="AMP-binding_CS"/>
</dbReference>
<dbReference type="Pfam" id="PF13193">
    <property type="entry name" value="AMP-binding_C"/>
    <property type="match status" value="1"/>
</dbReference>
<proteinExistence type="predicted"/>
<reference evidence="4 5" key="1">
    <citation type="submission" date="2024-06" db="EMBL/GenBank/DDBJ databases">
        <title>The Natural Products Discovery Center: Release of the First 8490 Sequenced Strains for Exploring Actinobacteria Biosynthetic Diversity.</title>
        <authorList>
            <person name="Kalkreuter E."/>
            <person name="Kautsar S.A."/>
            <person name="Yang D."/>
            <person name="Bader C.D."/>
            <person name="Teijaro C.N."/>
            <person name="Fluegel L."/>
            <person name="Davis C.M."/>
            <person name="Simpson J.R."/>
            <person name="Lauterbach L."/>
            <person name="Steele A.D."/>
            <person name="Gui C."/>
            <person name="Meng S."/>
            <person name="Li G."/>
            <person name="Viehrig K."/>
            <person name="Ye F."/>
            <person name="Su P."/>
            <person name="Kiefer A.F."/>
            <person name="Nichols A."/>
            <person name="Cepeda A.J."/>
            <person name="Yan W."/>
            <person name="Fan B."/>
            <person name="Jiang Y."/>
            <person name="Adhikari A."/>
            <person name="Zheng C.-J."/>
            <person name="Schuster L."/>
            <person name="Cowan T.M."/>
            <person name="Smanski M.J."/>
            <person name="Chevrette M.G."/>
            <person name="De Carvalho L.P.S."/>
            <person name="Shen B."/>
        </authorList>
    </citation>
    <scope>NUCLEOTIDE SEQUENCE [LARGE SCALE GENOMIC DNA]</scope>
    <source>
        <strain evidence="4 5">NPDC006337</strain>
    </source>
</reference>
<gene>
    <name evidence="4" type="ORF">ABZ508_17410</name>
</gene>
<protein>
    <submittedName>
        <fullName evidence="4">Amino acid adenylation domain-containing protein</fullName>
    </submittedName>
</protein>
<evidence type="ECO:0000313" key="4">
    <source>
        <dbReference type="EMBL" id="MEU0709137.1"/>
    </source>
</evidence>
<evidence type="ECO:0000256" key="1">
    <source>
        <dbReference type="SAM" id="MobiDB-lite"/>
    </source>
</evidence>
<dbReference type="Gene3D" id="3.30.300.30">
    <property type="match status" value="1"/>
</dbReference>
<dbReference type="SUPFAM" id="SSF56801">
    <property type="entry name" value="Acetyl-CoA synthetase-like"/>
    <property type="match status" value="1"/>
</dbReference>
<comment type="caution">
    <text evidence="4">The sequence shown here is derived from an EMBL/GenBank/DDBJ whole genome shotgun (WGS) entry which is preliminary data.</text>
</comment>
<accession>A0ABV2W6I9</accession>
<organism evidence="4 5">
    <name type="scientific">Streptomyces lavendulocolor</name>
    <dbReference type="NCBI Taxonomy" id="67316"/>
    <lineage>
        <taxon>Bacteria</taxon>
        <taxon>Bacillati</taxon>
        <taxon>Actinomycetota</taxon>
        <taxon>Actinomycetes</taxon>
        <taxon>Kitasatosporales</taxon>
        <taxon>Streptomycetaceae</taxon>
        <taxon>Streptomyces</taxon>
    </lineage>
</organism>
<dbReference type="InterPro" id="IPR042099">
    <property type="entry name" value="ANL_N_sf"/>
</dbReference>
<dbReference type="NCBIfam" id="TIGR01733">
    <property type="entry name" value="AA-adenyl-dom"/>
    <property type="match status" value="1"/>
</dbReference>